<sequence length="293" mass="31635">MRKSAGFGKLITVTMAAAALCAPVFAVEVSDVSALLRAKRYDTALARADEHLAAKPDDPRIRFLKGLALTGLGRRDEAIALLTALSADYPAMPELYNNLAVLHAAAGQPDKARAALEGAVKANPGYARGHENLADMYLQLAAQSYAAMLKLEPNNAEVRARQALLQSAMNYGGERAAGVPKQEAEVVAAVHAWAQAWSARDVPAYLAFYGRDFQPPGDIPRAAWEAERGARLKEASVIHVALKTPQVSLDGSRATATFEQSYRSDRSSSTVQKTLVLEKHDGAWKIVREDSRK</sequence>
<dbReference type="InterPro" id="IPR011990">
    <property type="entry name" value="TPR-like_helical_dom_sf"/>
</dbReference>
<feature type="chain" id="PRO_5011448354" evidence="1">
    <location>
        <begin position="27"/>
        <end position="293"/>
    </location>
</feature>
<dbReference type="InterPro" id="IPR056203">
    <property type="entry name" value="Cds6_C"/>
</dbReference>
<dbReference type="Pfam" id="PF24125">
    <property type="entry name" value="Cds6_C"/>
    <property type="match status" value="1"/>
</dbReference>
<reference evidence="4" key="1">
    <citation type="submission" date="2016-10" db="EMBL/GenBank/DDBJ databases">
        <authorList>
            <person name="Varghese N."/>
            <person name="Submissions S."/>
        </authorList>
    </citation>
    <scope>NUCLEOTIDE SEQUENCE [LARGE SCALE GENOMIC DNA]</scope>
    <source>
        <strain evidence="4">CGMCC 1.11014</strain>
    </source>
</reference>
<evidence type="ECO:0000313" key="3">
    <source>
        <dbReference type="EMBL" id="SFV13821.1"/>
    </source>
</evidence>
<dbReference type="SUPFAM" id="SSF48452">
    <property type="entry name" value="TPR-like"/>
    <property type="match status" value="1"/>
</dbReference>
<proteinExistence type="predicted"/>
<evidence type="ECO:0000313" key="4">
    <source>
        <dbReference type="Proteomes" id="UP000199391"/>
    </source>
</evidence>
<keyword evidence="1" id="KW-0732">Signal</keyword>
<dbReference type="EMBL" id="FPBO01000040">
    <property type="protein sequence ID" value="SFV13821.1"/>
    <property type="molecule type" value="Genomic_DNA"/>
</dbReference>
<feature type="signal peptide" evidence="1">
    <location>
        <begin position="1"/>
        <end position="26"/>
    </location>
</feature>
<dbReference type="Gene3D" id="3.10.450.50">
    <property type="match status" value="1"/>
</dbReference>
<dbReference type="InterPro" id="IPR032710">
    <property type="entry name" value="NTF2-like_dom_sf"/>
</dbReference>
<dbReference type="Gene3D" id="1.25.40.10">
    <property type="entry name" value="Tetratricopeptide repeat domain"/>
    <property type="match status" value="1"/>
</dbReference>
<evidence type="ECO:0000256" key="1">
    <source>
        <dbReference type="SAM" id="SignalP"/>
    </source>
</evidence>
<name>A0A1I7LVT8_9BURK</name>
<gene>
    <name evidence="3" type="ORF">SAMN05216552_104017</name>
</gene>
<dbReference type="STRING" id="1035707.SAMN05216552_104017"/>
<evidence type="ECO:0000259" key="2">
    <source>
        <dbReference type="Pfam" id="PF24125"/>
    </source>
</evidence>
<dbReference type="Pfam" id="PF14559">
    <property type="entry name" value="TPR_19"/>
    <property type="match status" value="1"/>
</dbReference>
<dbReference type="AlphaFoldDB" id="A0A1I7LVT8"/>
<protein>
    <submittedName>
        <fullName evidence="3">SnoaL-like domain-containing protein</fullName>
    </submittedName>
</protein>
<dbReference type="SUPFAM" id="SSF54427">
    <property type="entry name" value="NTF2-like"/>
    <property type="match status" value="1"/>
</dbReference>
<dbReference type="RefSeq" id="WP_177307618.1">
    <property type="nucleotide sequence ID" value="NZ_FPBO01000040.1"/>
</dbReference>
<feature type="domain" description="Cds6 C-terminal" evidence="2">
    <location>
        <begin position="186"/>
        <end position="289"/>
    </location>
</feature>
<keyword evidence="4" id="KW-1185">Reference proteome</keyword>
<dbReference type="Proteomes" id="UP000199391">
    <property type="component" value="Unassembled WGS sequence"/>
</dbReference>
<organism evidence="3 4">
    <name type="scientific">Pseudoduganella namucuonensis</name>
    <dbReference type="NCBI Taxonomy" id="1035707"/>
    <lineage>
        <taxon>Bacteria</taxon>
        <taxon>Pseudomonadati</taxon>
        <taxon>Pseudomonadota</taxon>
        <taxon>Betaproteobacteria</taxon>
        <taxon>Burkholderiales</taxon>
        <taxon>Oxalobacteraceae</taxon>
        <taxon>Telluria group</taxon>
        <taxon>Pseudoduganella</taxon>
    </lineage>
</organism>
<accession>A0A1I7LVT8</accession>